<evidence type="ECO:0000256" key="1">
    <source>
        <dbReference type="ARBA" id="ARBA00012920"/>
    </source>
</evidence>
<evidence type="ECO:0000256" key="2">
    <source>
        <dbReference type="ARBA" id="ARBA00022737"/>
    </source>
</evidence>
<sequence length="568" mass="63772">MNLQSCSSHSELGKWVNVLVIHTGGTIGMNKTEHGLKCGVNVNMADYLKKLSMFHDNNYVPNVSRKKPDVSHEKDIEELVLPLSEYDVRVFYYIKEYAKKKDSTNMQIDDWLDIAMDVKNNYDKFDSFIVLHGTDTMSYTASVLSFMFQNLDKSVILTGSQVPIFEQRTDGRDNLLGALIIAGHFVIPEVTLFFDGNLYRGNRTTKINCSGFHAFDSPNLSPLATVKIKIDVRWDAIFCRNLNKQFHVSTDLNPNVGVLRLFPGITNETVKSICRAPVEGIVLETFGAGNCPDRFIEILKEATDRGVIIVNCTQCLKGTVIGSYETGKILFDIGVVCGSDITSEAALTKLTYVLGYRDMSREQKKKLMETNLRGEMTEAMDEPQFSLTQDGFIRAIASTSRASFVEAFYEANQIVIEEDPSLPKPRKIKIRDATSHRDERVMIQAWVHRIRRQGKTLMFLLLRDGTGFLQCVFSDKLCQTYNALLLSTESTVTVYGKISAVLEAKSAPDGHEMKVDCWQLIGLAPPGGVDAIKNPESGVDTQLDNRHILMRGETIPKVMKMRAIVSQW</sequence>
<dbReference type="CDD" id="cd04323">
    <property type="entry name" value="AsnRS_cyto_like_N"/>
    <property type="match status" value="1"/>
</dbReference>
<dbReference type="GO" id="GO:0006528">
    <property type="term" value="P:asparagine metabolic process"/>
    <property type="evidence" value="ECO:0007669"/>
    <property type="project" value="UniProtKB-ARBA"/>
</dbReference>
<dbReference type="SMART" id="SM00870">
    <property type="entry name" value="Asparaginase"/>
    <property type="match status" value="1"/>
</dbReference>
<name>A0A7D9DCB3_PARCT</name>
<dbReference type="SFLD" id="SFLDS00057">
    <property type="entry name" value="Glutaminase/Asparaginase"/>
    <property type="match status" value="1"/>
</dbReference>
<protein>
    <recommendedName>
        <fullName evidence="1">asparaginase</fullName>
        <ecNumber evidence="1">3.5.1.1</ecNumber>
    </recommendedName>
</protein>
<dbReference type="InterPro" id="IPR037152">
    <property type="entry name" value="L-asparaginase_N_sf"/>
</dbReference>
<dbReference type="PIRSF" id="PIRSF500176">
    <property type="entry name" value="L_ASNase"/>
    <property type="match status" value="1"/>
</dbReference>
<dbReference type="PANTHER" id="PTHR11707">
    <property type="entry name" value="L-ASPARAGINASE"/>
    <property type="match status" value="1"/>
</dbReference>
<dbReference type="PANTHER" id="PTHR11707:SF28">
    <property type="entry name" value="60 KDA LYSOPHOSPHOLIPASE"/>
    <property type="match status" value="1"/>
</dbReference>
<keyword evidence="4" id="KW-0040">ANK repeat</keyword>
<dbReference type="InterPro" id="IPR020827">
    <property type="entry name" value="Asparaginase/glutaminase_AS1"/>
</dbReference>
<evidence type="ECO:0000256" key="5">
    <source>
        <dbReference type="ARBA" id="ARBA00061199"/>
    </source>
</evidence>
<dbReference type="FunFam" id="3.40.50.1170:FF:000003">
    <property type="entry name" value="60 kDa lysophospholipase"/>
    <property type="match status" value="1"/>
</dbReference>
<dbReference type="InterPro" id="IPR027473">
    <property type="entry name" value="L-asparaginase_C"/>
</dbReference>
<dbReference type="FunFam" id="2.40.50.140:FF:000151">
    <property type="entry name" value="Asparagine--tRNA ligase, cytoplasmic"/>
    <property type="match status" value="1"/>
</dbReference>
<evidence type="ECO:0000256" key="3">
    <source>
        <dbReference type="ARBA" id="ARBA00022801"/>
    </source>
</evidence>
<keyword evidence="7" id="KW-1185">Reference proteome</keyword>
<dbReference type="Pfam" id="PF00710">
    <property type="entry name" value="Asparaginase"/>
    <property type="match status" value="1"/>
</dbReference>
<dbReference type="InterPro" id="IPR006034">
    <property type="entry name" value="Asparaginase/glutaminase-like"/>
</dbReference>
<dbReference type="InterPro" id="IPR040919">
    <property type="entry name" value="Asparaginase_C"/>
</dbReference>
<dbReference type="InterPro" id="IPR012340">
    <property type="entry name" value="NA-bd_OB-fold"/>
</dbReference>
<dbReference type="Gene3D" id="3.40.50.40">
    <property type="match status" value="1"/>
</dbReference>
<dbReference type="CDD" id="cd08963">
    <property type="entry name" value="L-asparaginase_I"/>
    <property type="match status" value="1"/>
</dbReference>
<proteinExistence type="inferred from homology"/>
<dbReference type="PRINTS" id="PR00139">
    <property type="entry name" value="ASNGLNASE"/>
</dbReference>
<accession>A0A7D9DCB3</accession>
<dbReference type="EMBL" id="CACRXK020000480">
    <property type="protein sequence ID" value="CAB3982233.1"/>
    <property type="molecule type" value="Genomic_DNA"/>
</dbReference>
<keyword evidence="3" id="KW-0378">Hydrolase</keyword>
<keyword evidence="2" id="KW-0677">Repeat</keyword>
<evidence type="ECO:0000313" key="6">
    <source>
        <dbReference type="EMBL" id="CAB3982233.1"/>
    </source>
</evidence>
<dbReference type="PIRSF" id="PIRSF001220">
    <property type="entry name" value="L-ASNase_gatD"/>
    <property type="match status" value="1"/>
</dbReference>
<dbReference type="InterPro" id="IPR041725">
    <property type="entry name" value="L-asparaginase_I"/>
</dbReference>
<dbReference type="InterPro" id="IPR006033">
    <property type="entry name" value="AsnA_fam"/>
</dbReference>
<dbReference type="Gene3D" id="3.40.50.1170">
    <property type="entry name" value="L-asparaginase, N-terminal domain"/>
    <property type="match status" value="1"/>
</dbReference>
<dbReference type="PROSITE" id="PS00144">
    <property type="entry name" value="ASN_GLN_ASE_1"/>
    <property type="match status" value="1"/>
</dbReference>
<dbReference type="Pfam" id="PF01336">
    <property type="entry name" value="tRNA_anti-codon"/>
    <property type="match status" value="1"/>
</dbReference>
<dbReference type="PROSITE" id="PS51732">
    <property type="entry name" value="ASN_GLN_ASE_3"/>
    <property type="match status" value="1"/>
</dbReference>
<dbReference type="InterPro" id="IPR027474">
    <property type="entry name" value="L-asparaginase_N"/>
</dbReference>
<dbReference type="Gene3D" id="2.40.50.140">
    <property type="entry name" value="Nucleic acid-binding proteins"/>
    <property type="match status" value="1"/>
</dbReference>
<dbReference type="EC" id="3.5.1.1" evidence="1"/>
<dbReference type="InterPro" id="IPR036152">
    <property type="entry name" value="Asp/glu_Ase-like_sf"/>
</dbReference>
<dbReference type="Proteomes" id="UP001152795">
    <property type="component" value="Unassembled WGS sequence"/>
</dbReference>
<dbReference type="SUPFAM" id="SSF50249">
    <property type="entry name" value="Nucleic acid-binding proteins"/>
    <property type="match status" value="1"/>
</dbReference>
<dbReference type="FunFam" id="3.40.50.40:FF:000001">
    <property type="entry name" value="L-asparaginase 1"/>
    <property type="match status" value="1"/>
</dbReference>
<dbReference type="InterPro" id="IPR004365">
    <property type="entry name" value="NA-bd_OB_tRNA"/>
</dbReference>
<gene>
    <name evidence="6" type="ORF">PACLA_8A086929</name>
</gene>
<dbReference type="GO" id="GO:0003676">
    <property type="term" value="F:nucleic acid binding"/>
    <property type="evidence" value="ECO:0007669"/>
    <property type="project" value="InterPro"/>
</dbReference>
<reference evidence="6" key="1">
    <citation type="submission" date="2020-04" db="EMBL/GenBank/DDBJ databases">
        <authorList>
            <person name="Alioto T."/>
            <person name="Alioto T."/>
            <person name="Gomez Garrido J."/>
        </authorList>
    </citation>
    <scope>NUCLEOTIDE SEQUENCE</scope>
    <source>
        <strain evidence="6">A484AB</strain>
    </source>
</reference>
<organism evidence="6 7">
    <name type="scientific">Paramuricea clavata</name>
    <name type="common">Red gorgonian</name>
    <name type="synonym">Violescent sea-whip</name>
    <dbReference type="NCBI Taxonomy" id="317549"/>
    <lineage>
        <taxon>Eukaryota</taxon>
        <taxon>Metazoa</taxon>
        <taxon>Cnidaria</taxon>
        <taxon>Anthozoa</taxon>
        <taxon>Octocorallia</taxon>
        <taxon>Malacalcyonacea</taxon>
        <taxon>Plexauridae</taxon>
        <taxon>Paramuricea</taxon>
    </lineage>
</organism>
<dbReference type="AlphaFoldDB" id="A0A7D9DCB3"/>
<evidence type="ECO:0000313" key="7">
    <source>
        <dbReference type="Proteomes" id="UP001152795"/>
    </source>
</evidence>
<comment type="caution">
    <text evidence="6">The sequence shown here is derived from an EMBL/GenBank/DDBJ whole genome shotgun (WGS) entry which is preliminary data.</text>
</comment>
<dbReference type="OrthoDB" id="542841at2759"/>
<dbReference type="SUPFAM" id="SSF53774">
    <property type="entry name" value="Glutaminase/Asparaginase"/>
    <property type="match status" value="1"/>
</dbReference>
<comment type="similarity">
    <text evidence="5">In the N-terminal section; belongs to the asparaginase 1 family.</text>
</comment>
<dbReference type="NCBIfam" id="TIGR00519">
    <property type="entry name" value="asnASE_I"/>
    <property type="match status" value="1"/>
</dbReference>
<evidence type="ECO:0000256" key="4">
    <source>
        <dbReference type="ARBA" id="ARBA00023043"/>
    </source>
</evidence>
<dbReference type="GO" id="GO:0004067">
    <property type="term" value="F:asparaginase activity"/>
    <property type="evidence" value="ECO:0007669"/>
    <property type="project" value="UniProtKB-UniRule"/>
</dbReference>
<dbReference type="Pfam" id="PF17763">
    <property type="entry name" value="Asparaginase_C"/>
    <property type="match status" value="1"/>
</dbReference>